<gene>
    <name evidence="2" type="ORF">PROQFM164_S06g000028</name>
</gene>
<evidence type="ECO:0000256" key="1">
    <source>
        <dbReference type="SAM" id="MobiDB-lite"/>
    </source>
</evidence>
<proteinExistence type="predicted"/>
<evidence type="ECO:0000313" key="2">
    <source>
        <dbReference type="EMBL" id="CDM37068.1"/>
    </source>
</evidence>
<name>W6QJS1_PENRF</name>
<dbReference type="AlphaFoldDB" id="W6QJS1"/>
<dbReference type="Proteomes" id="UP000030686">
    <property type="component" value="Unassembled WGS sequence"/>
</dbReference>
<feature type="compositionally biased region" description="Basic and acidic residues" evidence="1">
    <location>
        <begin position="1"/>
        <end position="13"/>
    </location>
</feature>
<dbReference type="EMBL" id="HG792020">
    <property type="protein sequence ID" value="CDM37068.1"/>
    <property type="molecule type" value="Genomic_DNA"/>
</dbReference>
<accession>W6QJS1</accession>
<organism evidence="2 3">
    <name type="scientific">Penicillium roqueforti (strain FM164)</name>
    <dbReference type="NCBI Taxonomy" id="1365484"/>
    <lineage>
        <taxon>Eukaryota</taxon>
        <taxon>Fungi</taxon>
        <taxon>Dikarya</taxon>
        <taxon>Ascomycota</taxon>
        <taxon>Pezizomycotina</taxon>
        <taxon>Eurotiomycetes</taxon>
        <taxon>Eurotiomycetidae</taxon>
        <taxon>Eurotiales</taxon>
        <taxon>Aspergillaceae</taxon>
        <taxon>Penicillium</taxon>
    </lineage>
</organism>
<reference evidence="2" key="1">
    <citation type="journal article" date="2014" name="Nat. Commun.">
        <title>Multiple recent horizontal transfers of a large genomic region in cheese making fungi.</title>
        <authorList>
            <person name="Cheeseman K."/>
            <person name="Ropars J."/>
            <person name="Renault P."/>
            <person name="Dupont J."/>
            <person name="Gouzy J."/>
            <person name="Branca A."/>
            <person name="Abraham A.L."/>
            <person name="Ceppi M."/>
            <person name="Conseiller E."/>
            <person name="Debuchy R."/>
            <person name="Malagnac F."/>
            <person name="Goarin A."/>
            <person name="Silar P."/>
            <person name="Lacoste S."/>
            <person name="Sallet E."/>
            <person name="Bensimon A."/>
            <person name="Giraud T."/>
            <person name="Brygoo Y."/>
        </authorList>
    </citation>
    <scope>NUCLEOTIDE SEQUENCE [LARGE SCALE GENOMIC DNA]</scope>
    <source>
        <strain evidence="2">FM164</strain>
    </source>
</reference>
<evidence type="ECO:0000313" key="3">
    <source>
        <dbReference type="Proteomes" id="UP000030686"/>
    </source>
</evidence>
<keyword evidence="3" id="KW-1185">Reference proteome</keyword>
<sequence>MFGIKNSDEENIPHRSLQPRSFRSEDRGTTQLIVLPKES</sequence>
<protein>
    <submittedName>
        <fullName evidence="2">Uncharacterized protein</fullName>
    </submittedName>
</protein>
<feature type="region of interest" description="Disordered" evidence="1">
    <location>
        <begin position="1"/>
        <end position="39"/>
    </location>
</feature>